<feature type="region of interest" description="Disordered" evidence="1">
    <location>
        <begin position="1"/>
        <end position="45"/>
    </location>
</feature>
<organism evidence="2">
    <name type="scientific">Arundo donax</name>
    <name type="common">Giant reed</name>
    <name type="synonym">Donax arundinaceus</name>
    <dbReference type="NCBI Taxonomy" id="35708"/>
    <lineage>
        <taxon>Eukaryota</taxon>
        <taxon>Viridiplantae</taxon>
        <taxon>Streptophyta</taxon>
        <taxon>Embryophyta</taxon>
        <taxon>Tracheophyta</taxon>
        <taxon>Spermatophyta</taxon>
        <taxon>Magnoliopsida</taxon>
        <taxon>Liliopsida</taxon>
        <taxon>Poales</taxon>
        <taxon>Poaceae</taxon>
        <taxon>PACMAD clade</taxon>
        <taxon>Arundinoideae</taxon>
        <taxon>Arundineae</taxon>
        <taxon>Arundo</taxon>
    </lineage>
</organism>
<evidence type="ECO:0000313" key="2">
    <source>
        <dbReference type="EMBL" id="JAD44786.1"/>
    </source>
</evidence>
<accession>A0A0A9A113</accession>
<reference evidence="2" key="1">
    <citation type="submission" date="2014-09" db="EMBL/GenBank/DDBJ databases">
        <authorList>
            <person name="Magalhaes I.L.F."/>
            <person name="Oliveira U."/>
            <person name="Santos F.R."/>
            <person name="Vidigal T.H.D.A."/>
            <person name="Brescovit A.D."/>
            <person name="Santos A.J."/>
        </authorList>
    </citation>
    <scope>NUCLEOTIDE SEQUENCE</scope>
    <source>
        <tissue evidence="2">Shoot tissue taken approximately 20 cm above the soil surface</tissue>
    </source>
</reference>
<reference evidence="2" key="2">
    <citation type="journal article" date="2015" name="Data Brief">
        <title>Shoot transcriptome of the giant reed, Arundo donax.</title>
        <authorList>
            <person name="Barrero R.A."/>
            <person name="Guerrero F.D."/>
            <person name="Moolhuijzen P."/>
            <person name="Goolsby J.A."/>
            <person name="Tidwell J."/>
            <person name="Bellgard S.E."/>
            <person name="Bellgard M.I."/>
        </authorList>
    </citation>
    <scope>NUCLEOTIDE SEQUENCE</scope>
    <source>
        <tissue evidence="2">Shoot tissue taken approximately 20 cm above the soil surface</tissue>
    </source>
</reference>
<name>A0A0A9A113_ARUDO</name>
<sequence>MCNSHQPTHAHPLIHTLTHKSRPTTTRSSLKITSFWRSTEPRFRR</sequence>
<feature type="compositionally biased region" description="Polar residues" evidence="1">
    <location>
        <begin position="23"/>
        <end position="37"/>
    </location>
</feature>
<protein>
    <submittedName>
        <fullName evidence="2">Uncharacterized protein</fullName>
    </submittedName>
</protein>
<evidence type="ECO:0000256" key="1">
    <source>
        <dbReference type="SAM" id="MobiDB-lite"/>
    </source>
</evidence>
<dbReference type="EMBL" id="GBRH01253109">
    <property type="protein sequence ID" value="JAD44786.1"/>
    <property type="molecule type" value="Transcribed_RNA"/>
</dbReference>
<dbReference type="AlphaFoldDB" id="A0A0A9A113"/>
<proteinExistence type="predicted"/>